<dbReference type="CDD" id="cd06445">
    <property type="entry name" value="ATase"/>
    <property type="match status" value="1"/>
</dbReference>
<dbReference type="Proteomes" id="UP000293583">
    <property type="component" value="Unassembled WGS sequence"/>
</dbReference>
<evidence type="ECO:0000256" key="3">
    <source>
        <dbReference type="ARBA" id="ARBA00011918"/>
    </source>
</evidence>
<proteinExistence type="inferred from homology"/>
<accession>A0A4Q9BAA7</accession>
<sequence length="155" mass="17235">MPNSEFYFSSPIGILRVELADAGLRSCSFVEVEESEKNFHSVEIQLIKEILETYFKTGILQEYQIDPSVGTLFQQKVWAALREIPTGTTATYAEIAKRLEMPKGAQAVGNANGQNPILLFHPCHRVIGSTGKLVGYSGGLWRKEWLLAKEGATLF</sequence>
<evidence type="ECO:0000256" key="8">
    <source>
        <dbReference type="ARBA" id="ARBA00049348"/>
    </source>
</evidence>
<dbReference type="EMBL" id="SEWY01000003">
    <property type="protein sequence ID" value="TBH73002.1"/>
    <property type="molecule type" value="Genomic_DNA"/>
</dbReference>
<keyword evidence="6" id="KW-0227">DNA damage</keyword>
<dbReference type="OrthoDB" id="9802228at2"/>
<evidence type="ECO:0000313" key="10">
    <source>
        <dbReference type="EMBL" id="TBH73002.1"/>
    </source>
</evidence>
<name>A0A4Q9BAA7_9BACT</name>
<organism evidence="10 11">
    <name type="scientific">Aquirufa antheringensis</name>
    <dbReference type="NCBI Taxonomy" id="2516559"/>
    <lineage>
        <taxon>Bacteria</taxon>
        <taxon>Pseudomonadati</taxon>
        <taxon>Bacteroidota</taxon>
        <taxon>Cytophagia</taxon>
        <taxon>Cytophagales</taxon>
        <taxon>Flectobacillaceae</taxon>
        <taxon>Aquirufa</taxon>
    </lineage>
</organism>
<protein>
    <recommendedName>
        <fullName evidence="3">methylated-DNA--[protein]-cysteine S-methyltransferase</fullName>
        <ecNumber evidence="3">2.1.1.63</ecNumber>
    </recommendedName>
</protein>
<evidence type="ECO:0000313" key="11">
    <source>
        <dbReference type="Proteomes" id="UP000293583"/>
    </source>
</evidence>
<dbReference type="Gene3D" id="1.10.10.10">
    <property type="entry name" value="Winged helix-like DNA-binding domain superfamily/Winged helix DNA-binding domain"/>
    <property type="match status" value="1"/>
</dbReference>
<dbReference type="AlphaFoldDB" id="A0A4Q9BAA7"/>
<dbReference type="FunFam" id="1.10.10.10:FF:000214">
    <property type="entry name" value="Methylated-DNA--protein-cysteine methyltransferase"/>
    <property type="match status" value="1"/>
</dbReference>
<dbReference type="InterPro" id="IPR014048">
    <property type="entry name" value="MethylDNA_cys_MeTrfase_DNA-bd"/>
</dbReference>
<evidence type="ECO:0000256" key="1">
    <source>
        <dbReference type="ARBA" id="ARBA00001286"/>
    </source>
</evidence>
<dbReference type="InterPro" id="IPR036217">
    <property type="entry name" value="MethylDNA_cys_MeTrfase_DNAb"/>
</dbReference>
<dbReference type="GO" id="GO:0003908">
    <property type="term" value="F:methylated-DNA-[protein]-cysteine S-methyltransferase activity"/>
    <property type="evidence" value="ECO:0007669"/>
    <property type="project" value="UniProtKB-EC"/>
</dbReference>
<dbReference type="PANTHER" id="PTHR10815:SF13">
    <property type="entry name" value="METHYLATED-DNA--PROTEIN-CYSTEINE METHYLTRANSFERASE"/>
    <property type="match status" value="1"/>
</dbReference>
<dbReference type="GO" id="GO:0006281">
    <property type="term" value="P:DNA repair"/>
    <property type="evidence" value="ECO:0007669"/>
    <property type="project" value="UniProtKB-KW"/>
</dbReference>
<evidence type="ECO:0000256" key="5">
    <source>
        <dbReference type="ARBA" id="ARBA00022679"/>
    </source>
</evidence>
<keyword evidence="7" id="KW-0234">DNA repair</keyword>
<evidence type="ECO:0000256" key="7">
    <source>
        <dbReference type="ARBA" id="ARBA00023204"/>
    </source>
</evidence>
<feature type="domain" description="Methylated-DNA-[protein]-cysteine S-methyltransferase DNA binding" evidence="9">
    <location>
        <begin position="73"/>
        <end position="152"/>
    </location>
</feature>
<keyword evidence="5 10" id="KW-0808">Transferase</keyword>
<evidence type="ECO:0000256" key="6">
    <source>
        <dbReference type="ARBA" id="ARBA00022763"/>
    </source>
</evidence>
<gene>
    <name evidence="10" type="ORF">EWU20_06405</name>
</gene>
<evidence type="ECO:0000259" key="9">
    <source>
        <dbReference type="Pfam" id="PF01035"/>
    </source>
</evidence>
<dbReference type="InterPro" id="IPR036388">
    <property type="entry name" value="WH-like_DNA-bd_sf"/>
</dbReference>
<dbReference type="NCBIfam" id="TIGR00589">
    <property type="entry name" value="ogt"/>
    <property type="match status" value="1"/>
</dbReference>
<dbReference type="GO" id="GO:0032259">
    <property type="term" value="P:methylation"/>
    <property type="evidence" value="ECO:0007669"/>
    <property type="project" value="UniProtKB-KW"/>
</dbReference>
<dbReference type="EC" id="2.1.1.63" evidence="3"/>
<dbReference type="SUPFAM" id="SSF46767">
    <property type="entry name" value="Methylated DNA-protein cysteine methyltransferase, C-terminal domain"/>
    <property type="match status" value="1"/>
</dbReference>
<comment type="catalytic activity">
    <reaction evidence="8">
        <text>a 6-O-methyl-2'-deoxyguanosine in DNA + L-cysteinyl-[protein] = S-methyl-L-cysteinyl-[protein] + a 2'-deoxyguanosine in DNA</text>
        <dbReference type="Rhea" id="RHEA:24000"/>
        <dbReference type="Rhea" id="RHEA-COMP:10131"/>
        <dbReference type="Rhea" id="RHEA-COMP:10132"/>
        <dbReference type="Rhea" id="RHEA-COMP:11367"/>
        <dbReference type="Rhea" id="RHEA-COMP:11368"/>
        <dbReference type="ChEBI" id="CHEBI:29950"/>
        <dbReference type="ChEBI" id="CHEBI:82612"/>
        <dbReference type="ChEBI" id="CHEBI:85445"/>
        <dbReference type="ChEBI" id="CHEBI:85448"/>
        <dbReference type="EC" id="2.1.1.63"/>
    </reaction>
</comment>
<comment type="catalytic activity">
    <reaction evidence="1">
        <text>a 4-O-methyl-thymidine in DNA + L-cysteinyl-[protein] = a thymidine in DNA + S-methyl-L-cysteinyl-[protein]</text>
        <dbReference type="Rhea" id="RHEA:53428"/>
        <dbReference type="Rhea" id="RHEA-COMP:10131"/>
        <dbReference type="Rhea" id="RHEA-COMP:10132"/>
        <dbReference type="Rhea" id="RHEA-COMP:13555"/>
        <dbReference type="Rhea" id="RHEA-COMP:13556"/>
        <dbReference type="ChEBI" id="CHEBI:29950"/>
        <dbReference type="ChEBI" id="CHEBI:82612"/>
        <dbReference type="ChEBI" id="CHEBI:137386"/>
        <dbReference type="ChEBI" id="CHEBI:137387"/>
        <dbReference type="EC" id="2.1.1.63"/>
    </reaction>
</comment>
<comment type="similarity">
    <text evidence="2">Belongs to the MGMT family.</text>
</comment>
<evidence type="ECO:0000256" key="2">
    <source>
        <dbReference type="ARBA" id="ARBA00008711"/>
    </source>
</evidence>
<evidence type="ECO:0000256" key="4">
    <source>
        <dbReference type="ARBA" id="ARBA00022603"/>
    </source>
</evidence>
<dbReference type="PANTHER" id="PTHR10815">
    <property type="entry name" value="METHYLATED-DNA--PROTEIN-CYSTEINE METHYLTRANSFERASE"/>
    <property type="match status" value="1"/>
</dbReference>
<dbReference type="RefSeq" id="WP_130896917.1">
    <property type="nucleotide sequence ID" value="NZ_CP049835.1"/>
</dbReference>
<reference evidence="10 11" key="1">
    <citation type="submission" date="2019-02" db="EMBL/GenBank/DDBJ databases">
        <title>Genome of a new Bacteroidetes strain.</title>
        <authorList>
            <person name="Pitt A."/>
        </authorList>
    </citation>
    <scope>NUCLEOTIDE SEQUENCE [LARGE SCALE GENOMIC DNA]</scope>
    <source>
        <strain evidence="10 11">103A-SOEBACH</strain>
    </source>
</reference>
<comment type="caution">
    <text evidence="10">The sequence shown here is derived from an EMBL/GenBank/DDBJ whole genome shotgun (WGS) entry which is preliminary data.</text>
</comment>
<dbReference type="Pfam" id="PF01035">
    <property type="entry name" value="DNA_binding_1"/>
    <property type="match status" value="1"/>
</dbReference>
<keyword evidence="11" id="KW-1185">Reference proteome</keyword>
<keyword evidence="4 10" id="KW-0489">Methyltransferase</keyword>